<dbReference type="Proteomes" id="UP000326678">
    <property type="component" value="Chromosome Gxm1"/>
</dbReference>
<accession>A0A5P8VS42</accession>
<dbReference type="RefSeq" id="WP_152588145.1">
    <property type="nucleotide sequence ID" value="NZ_CP045226.1"/>
</dbReference>
<protein>
    <submittedName>
        <fullName evidence="2">AcpP, acyl carrier protein</fullName>
    </submittedName>
</protein>
<dbReference type="Pfam" id="PF00550">
    <property type="entry name" value="PP-binding"/>
    <property type="match status" value="1"/>
</dbReference>
<organism evidence="2 3">
    <name type="scientific">Nostoc sphaeroides CCNUC1</name>
    <dbReference type="NCBI Taxonomy" id="2653204"/>
    <lineage>
        <taxon>Bacteria</taxon>
        <taxon>Bacillati</taxon>
        <taxon>Cyanobacteriota</taxon>
        <taxon>Cyanophyceae</taxon>
        <taxon>Nostocales</taxon>
        <taxon>Nostocaceae</taxon>
        <taxon>Nostoc</taxon>
    </lineage>
</organism>
<dbReference type="KEGG" id="nsh:GXM_00633"/>
<dbReference type="AlphaFoldDB" id="A0A5P8VS42"/>
<evidence type="ECO:0000259" key="1">
    <source>
        <dbReference type="Pfam" id="PF00550"/>
    </source>
</evidence>
<gene>
    <name evidence="2" type="ORF">GXM_00633</name>
</gene>
<evidence type="ECO:0000313" key="2">
    <source>
        <dbReference type="EMBL" id="QFS43160.1"/>
    </source>
</evidence>
<evidence type="ECO:0000313" key="3">
    <source>
        <dbReference type="Proteomes" id="UP000326678"/>
    </source>
</evidence>
<reference evidence="2 3" key="1">
    <citation type="submission" date="2019-10" db="EMBL/GenBank/DDBJ databases">
        <title>Genomic and transcriptomic insights into the perfect genentic adaptation of a filamentous nitrogen-fixing cyanobacterium to rice fields.</title>
        <authorList>
            <person name="Chen Z."/>
        </authorList>
    </citation>
    <scope>NUCLEOTIDE SEQUENCE [LARGE SCALE GENOMIC DNA]</scope>
    <source>
        <strain evidence="2">CCNUC1</strain>
    </source>
</reference>
<proteinExistence type="predicted"/>
<name>A0A5P8VS42_9NOSO</name>
<dbReference type="InterPro" id="IPR009081">
    <property type="entry name" value="PP-bd_ACP"/>
</dbReference>
<dbReference type="InterPro" id="IPR036736">
    <property type="entry name" value="ACP-like_sf"/>
</dbReference>
<dbReference type="EMBL" id="CP045226">
    <property type="protein sequence ID" value="QFS43160.1"/>
    <property type="molecule type" value="Genomic_DNA"/>
</dbReference>
<keyword evidence="3" id="KW-1185">Reference proteome</keyword>
<dbReference type="Gene3D" id="1.10.1200.10">
    <property type="entry name" value="ACP-like"/>
    <property type="match status" value="1"/>
</dbReference>
<sequence length="74" mass="8125">MQAFYEGLAEILEIDVNEVSPSLDLTRMDWDSLAFISTIALVDDCFNVMLNGDSLAASKTVGDIEKIISQKQKG</sequence>
<dbReference type="SUPFAM" id="SSF47336">
    <property type="entry name" value="ACP-like"/>
    <property type="match status" value="1"/>
</dbReference>
<feature type="domain" description="Carrier" evidence="1">
    <location>
        <begin position="7"/>
        <end position="66"/>
    </location>
</feature>